<name>A0A8T0GJH6_CERPU</name>
<keyword evidence="3" id="KW-1185">Reference proteome</keyword>
<feature type="compositionally biased region" description="Polar residues" evidence="1">
    <location>
        <begin position="58"/>
        <end position="72"/>
    </location>
</feature>
<protein>
    <submittedName>
        <fullName evidence="2">Uncharacterized protein</fullName>
    </submittedName>
</protein>
<evidence type="ECO:0000313" key="3">
    <source>
        <dbReference type="Proteomes" id="UP000822688"/>
    </source>
</evidence>
<reference evidence="2" key="1">
    <citation type="submission" date="2020-06" db="EMBL/GenBank/DDBJ databases">
        <title>WGS assembly of Ceratodon purpureus strain R40.</title>
        <authorList>
            <person name="Carey S.B."/>
            <person name="Jenkins J."/>
            <person name="Shu S."/>
            <person name="Lovell J.T."/>
            <person name="Sreedasyam A."/>
            <person name="Maumus F."/>
            <person name="Tiley G.P."/>
            <person name="Fernandez-Pozo N."/>
            <person name="Barry K."/>
            <person name="Chen C."/>
            <person name="Wang M."/>
            <person name="Lipzen A."/>
            <person name="Daum C."/>
            <person name="Saski C.A."/>
            <person name="Payton A.C."/>
            <person name="Mcbreen J.C."/>
            <person name="Conrad R.E."/>
            <person name="Kollar L.M."/>
            <person name="Olsson S."/>
            <person name="Huttunen S."/>
            <person name="Landis J.B."/>
            <person name="Wickett N.J."/>
            <person name="Johnson M.G."/>
            <person name="Rensing S.A."/>
            <person name="Grimwood J."/>
            <person name="Schmutz J."/>
            <person name="Mcdaniel S.F."/>
        </authorList>
    </citation>
    <scope>NUCLEOTIDE SEQUENCE</scope>
    <source>
        <strain evidence="2">R40</strain>
    </source>
</reference>
<proteinExistence type="predicted"/>
<feature type="region of interest" description="Disordered" evidence="1">
    <location>
        <begin position="57"/>
        <end position="76"/>
    </location>
</feature>
<organism evidence="2 3">
    <name type="scientific">Ceratodon purpureus</name>
    <name type="common">Fire moss</name>
    <name type="synonym">Dicranum purpureum</name>
    <dbReference type="NCBI Taxonomy" id="3225"/>
    <lineage>
        <taxon>Eukaryota</taxon>
        <taxon>Viridiplantae</taxon>
        <taxon>Streptophyta</taxon>
        <taxon>Embryophyta</taxon>
        <taxon>Bryophyta</taxon>
        <taxon>Bryophytina</taxon>
        <taxon>Bryopsida</taxon>
        <taxon>Dicranidae</taxon>
        <taxon>Pseudoditrichales</taxon>
        <taxon>Ditrichaceae</taxon>
        <taxon>Ceratodon</taxon>
    </lineage>
</organism>
<dbReference type="EMBL" id="CM026431">
    <property type="protein sequence ID" value="KAG0558394.1"/>
    <property type="molecule type" value="Genomic_DNA"/>
</dbReference>
<accession>A0A8T0GJH6</accession>
<comment type="caution">
    <text evidence="2">The sequence shown here is derived from an EMBL/GenBank/DDBJ whole genome shotgun (WGS) entry which is preliminary data.</text>
</comment>
<dbReference type="AlphaFoldDB" id="A0A8T0GJH6"/>
<dbReference type="Proteomes" id="UP000822688">
    <property type="component" value="Chromosome 10"/>
</dbReference>
<evidence type="ECO:0000256" key="1">
    <source>
        <dbReference type="SAM" id="MobiDB-lite"/>
    </source>
</evidence>
<evidence type="ECO:0000313" key="2">
    <source>
        <dbReference type="EMBL" id="KAG0558394.1"/>
    </source>
</evidence>
<sequence length="112" mass="12300">MSMEILEIRGRVANAHKYLITALAWRKGECQRATLNALEARCNSMVLPHMGSKDTHACSASTVDEGSAGSTQNERRPCEACRQSRHAIAIGVSAECSPRCEAVSMLRRRHGF</sequence>
<gene>
    <name evidence="2" type="ORF">KC19_10G024900</name>
</gene>